<organism evidence="5 6">
    <name type="scientific">Koleobacter methoxysyntrophicus</name>
    <dbReference type="NCBI Taxonomy" id="2751313"/>
    <lineage>
        <taxon>Bacteria</taxon>
        <taxon>Bacillati</taxon>
        <taxon>Bacillota</taxon>
        <taxon>Clostridia</taxon>
        <taxon>Koleobacterales</taxon>
        <taxon>Koleobacteraceae</taxon>
        <taxon>Koleobacter</taxon>
    </lineage>
</organism>
<dbReference type="EMBL" id="CP059066">
    <property type="protein sequence ID" value="QSQ08694.1"/>
    <property type="molecule type" value="Genomic_DNA"/>
</dbReference>
<keyword evidence="5" id="KW-0645">Protease</keyword>
<feature type="active site" description="Proton donor" evidence="1">
    <location>
        <position position="436"/>
    </location>
</feature>
<dbReference type="Proteomes" id="UP000662904">
    <property type="component" value="Chromosome"/>
</dbReference>
<dbReference type="EC" id="3.4.11.2" evidence="5"/>
<dbReference type="GO" id="GO:0008237">
    <property type="term" value="F:metallopeptidase activity"/>
    <property type="evidence" value="ECO:0007669"/>
    <property type="project" value="InterPro"/>
</dbReference>
<keyword evidence="5" id="KW-0031">Aminopeptidase</keyword>
<evidence type="ECO:0000313" key="5">
    <source>
        <dbReference type="EMBL" id="QSQ08694.1"/>
    </source>
</evidence>
<dbReference type="Gene3D" id="1.10.390.10">
    <property type="entry name" value="Neutral Protease Domain 2"/>
    <property type="match status" value="1"/>
</dbReference>
<keyword evidence="6" id="KW-1185">Reference proteome</keyword>
<keyword evidence="2" id="KW-0479">Metal-binding</keyword>
<evidence type="ECO:0000256" key="3">
    <source>
        <dbReference type="SAM" id="Phobius"/>
    </source>
</evidence>
<feature type="domain" description="Peptidase M1 membrane alanine aminopeptidase" evidence="4">
    <location>
        <begin position="291"/>
        <end position="485"/>
    </location>
</feature>
<keyword evidence="3" id="KW-0472">Membrane</keyword>
<name>A0A8A0RLP9_9FIRM</name>
<dbReference type="KEGG" id="kme:H0A61_01037"/>
<feature type="binding site" evidence="2">
    <location>
        <position position="354"/>
    </location>
    <ligand>
        <name>Zn(2+)</name>
        <dbReference type="ChEBI" id="CHEBI:29105"/>
        <note>catalytic</note>
    </ligand>
</feature>
<dbReference type="PANTHER" id="PTHR45726:SF3">
    <property type="entry name" value="LEUKOTRIENE A-4 HYDROLASE"/>
    <property type="match status" value="1"/>
</dbReference>
<dbReference type="InterPro" id="IPR034015">
    <property type="entry name" value="M1_LTA4H"/>
</dbReference>
<feature type="binding site" evidence="2">
    <location>
        <position position="373"/>
    </location>
    <ligand>
        <name>Zn(2+)</name>
        <dbReference type="ChEBI" id="CHEBI:29105"/>
        <note>catalytic</note>
    </ligand>
</feature>
<dbReference type="Pfam" id="PF01433">
    <property type="entry name" value="Peptidase_M1"/>
    <property type="match status" value="1"/>
</dbReference>
<accession>A0A8A0RLP9</accession>
<dbReference type="SUPFAM" id="SSF55486">
    <property type="entry name" value="Metalloproteases ('zincins'), catalytic domain"/>
    <property type="match status" value="1"/>
</dbReference>
<evidence type="ECO:0000259" key="4">
    <source>
        <dbReference type="Pfam" id="PF01433"/>
    </source>
</evidence>
<sequence length="510" mass="60013">MFRVFNLKKIAIPAAVLLIILLLVTTFMAFMKRDKASWYDEKFARIARKCPQYYMNVSFNPEEKTVNAVMKVKYTNNSNKNLEEVYFYLYPNAFKDENRLPFLEDEIPKVYPNGFDPGYIEVNYVKTPEEGQDLEFHIEDIYMKVIMPQSLKPGRKISLEVSFSVKLPNSLGRFGYGQKTYNVCNWYPILAVYDDDGWNLNPYYAIGDPFYSEIALYDVVIEVPKDLVIASTGTQVEIKEKDGGTREWHIKTGLVRDFAWVASTEFQIHQKEVDGTNIYSYYFDEEGSRKALEAAAEAVRFFNSYFGKYPYDTFSVVAADFYIGGMEYPNLVLIDKTLYGGSFLEYIVVHETAHQWWYGLVGSNQIKEAWLDEGLTEYSTIMYYEHRYGKARGARMYNDFVKNRYRFYELTNPKDFRVLRPLHEFRDWRDYDALVYARGAMVFGELREQAGDKTFQRVMRQYFREYIYENSTTEAFIRLWEKETENFDKAFFNKMLNLPPEGQNIQIPAA</sequence>
<evidence type="ECO:0000313" key="6">
    <source>
        <dbReference type="Proteomes" id="UP000662904"/>
    </source>
</evidence>
<comment type="cofactor">
    <cofactor evidence="2">
        <name>Zn(2+)</name>
        <dbReference type="ChEBI" id="CHEBI:29105"/>
    </cofactor>
    <text evidence="2">Binds 1 zinc ion per subunit.</text>
</comment>
<dbReference type="InterPro" id="IPR027268">
    <property type="entry name" value="Peptidase_M4/M1_CTD_sf"/>
</dbReference>
<dbReference type="GO" id="GO:0008270">
    <property type="term" value="F:zinc ion binding"/>
    <property type="evidence" value="ECO:0007669"/>
    <property type="project" value="InterPro"/>
</dbReference>
<dbReference type="InterPro" id="IPR014782">
    <property type="entry name" value="Peptidase_M1_dom"/>
</dbReference>
<feature type="binding site" evidence="2">
    <location>
        <position position="350"/>
    </location>
    <ligand>
        <name>Zn(2+)</name>
        <dbReference type="ChEBI" id="CHEBI:29105"/>
        <note>catalytic</note>
    </ligand>
</feature>
<keyword evidence="2" id="KW-0862">Zinc</keyword>
<keyword evidence="3" id="KW-1133">Transmembrane helix</keyword>
<dbReference type="GO" id="GO:0016285">
    <property type="term" value="F:alanyl aminopeptidase activity"/>
    <property type="evidence" value="ECO:0007669"/>
    <property type="project" value="UniProtKB-EC"/>
</dbReference>
<gene>
    <name evidence="5" type="primary">pepN</name>
    <name evidence="5" type="ORF">H0A61_01037</name>
</gene>
<proteinExistence type="predicted"/>
<reference evidence="5" key="1">
    <citation type="submission" date="2020-07" db="EMBL/GenBank/DDBJ databases">
        <title>Koleobacter methoxysyntrophicus gen. nov., sp. nov., a novel anaerobic bacterium isolated from deep subsurface oil field and proposal of Koleobacterales ord. nov. in the phylum Firmicutes.</title>
        <authorList>
            <person name="Sakamoto S."/>
            <person name="Tamaki H."/>
        </authorList>
    </citation>
    <scope>NUCLEOTIDE SEQUENCE</scope>
    <source>
        <strain evidence="5">NRmbB1</strain>
    </source>
</reference>
<dbReference type="RefSeq" id="WP_206708897.1">
    <property type="nucleotide sequence ID" value="NZ_CP059066.1"/>
</dbReference>
<keyword evidence="5" id="KW-0378">Hydrolase</keyword>
<feature type="active site" description="Proton acceptor" evidence="1">
    <location>
        <position position="351"/>
    </location>
</feature>
<dbReference type="PANTHER" id="PTHR45726">
    <property type="entry name" value="LEUKOTRIENE A-4 HYDROLASE"/>
    <property type="match status" value="1"/>
</dbReference>
<evidence type="ECO:0000256" key="2">
    <source>
        <dbReference type="PIRSR" id="PIRSR634015-3"/>
    </source>
</evidence>
<feature type="transmembrane region" description="Helical" evidence="3">
    <location>
        <begin position="12"/>
        <end position="31"/>
    </location>
</feature>
<dbReference type="AlphaFoldDB" id="A0A8A0RLP9"/>
<protein>
    <submittedName>
        <fullName evidence="5">Aminopeptidase N</fullName>
        <ecNumber evidence="5">3.4.11.2</ecNumber>
    </submittedName>
</protein>
<dbReference type="CDD" id="cd09604">
    <property type="entry name" value="M1_APN_like"/>
    <property type="match status" value="1"/>
</dbReference>
<evidence type="ECO:0000256" key="1">
    <source>
        <dbReference type="PIRSR" id="PIRSR634015-1"/>
    </source>
</evidence>
<keyword evidence="3" id="KW-0812">Transmembrane</keyword>